<feature type="compositionally biased region" description="Polar residues" evidence="1">
    <location>
        <begin position="535"/>
        <end position="557"/>
    </location>
</feature>
<dbReference type="Pfam" id="PF23172">
    <property type="entry name" value="bHLH_NCOA"/>
    <property type="match status" value="1"/>
</dbReference>
<feature type="region of interest" description="Disordered" evidence="1">
    <location>
        <begin position="776"/>
        <end position="825"/>
    </location>
</feature>
<feature type="region of interest" description="Disordered" evidence="1">
    <location>
        <begin position="1613"/>
        <end position="1676"/>
    </location>
</feature>
<dbReference type="InterPro" id="IPR017426">
    <property type="entry name" value="Nuclear_rcpt_coactivator"/>
</dbReference>
<dbReference type="GO" id="GO:0016922">
    <property type="term" value="F:nuclear receptor binding"/>
    <property type="evidence" value="ECO:0007669"/>
    <property type="project" value="TreeGrafter"/>
</dbReference>
<feature type="compositionally biased region" description="Basic and acidic residues" evidence="1">
    <location>
        <begin position="578"/>
        <end position="592"/>
    </location>
</feature>
<feature type="compositionally biased region" description="Low complexity" evidence="1">
    <location>
        <begin position="1511"/>
        <end position="1524"/>
    </location>
</feature>
<organism evidence="4 5">
    <name type="scientific">Parthenolecanium corni</name>
    <dbReference type="NCBI Taxonomy" id="536013"/>
    <lineage>
        <taxon>Eukaryota</taxon>
        <taxon>Metazoa</taxon>
        <taxon>Ecdysozoa</taxon>
        <taxon>Arthropoda</taxon>
        <taxon>Hexapoda</taxon>
        <taxon>Insecta</taxon>
        <taxon>Pterygota</taxon>
        <taxon>Neoptera</taxon>
        <taxon>Paraneoptera</taxon>
        <taxon>Hemiptera</taxon>
        <taxon>Sternorrhyncha</taxon>
        <taxon>Coccoidea</taxon>
        <taxon>Coccidae</taxon>
        <taxon>Parthenolecanium</taxon>
    </lineage>
</organism>
<dbReference type="EMBL" id="JBBCAQ010000034">
    <property type="protein sequence ID" value="KAK7580428.1"/>
    <property type="molecule type" value="Genomic_DNA"/>
</dbReference>
<feature type="region of interest" description="Disordered" evidence="1">
    <location>
        <begin position="295"/>
        <end position="314"/>
    </location>
</feature>
<feature type="compositionally biased region" description="Polar residues" evidence="1">
    <location>
        <begin position="1173"/>
        <end position="1194"/>
    </location>
</feature>
<feature type="compositionally biased region" description="Polar residues" evidence="1">
    <location>
        <begin position="1114"/>
        <end position="1125"/>
    </location>
</feature>
<dbReference type="SMART" id="SM00091">
    <property type="entry name" value="PAS"/>
    <property type="match status" value="2"/>
</dbReference>
<dbReference type="PANTHER" id="PTHR10684:SF4">
    <property type="entry name" value="TAIMAN, ISOFORM G"/>
    <property type="match status" value="1"/>
</dbReference>
<dbReference type="InterPro" id="IPR035965">
    <property type="entry name" value="PAS-like_dom_sf"/>
</dbReference>
<evidence type="ECO:0000313" key="5">
    <source>
        <dbReference type="Proteomes" id="UP001367676"/>
    </source>
</evidence>
<feature type="compositionally biased region" description="Polar residues" evidence="1">
    <location>
        <begin position="1210"/>
        <end position="1250"/>
    </location>
</feature>
<reference evidence="4 5" key="1">
    <citation type="submission" date="2024-03" db="EMBL/GenBank/DDBJ databases">
        <title>Adaptation during the transition from Ophiocordyceps entomopathogen to insect associate is accompanied by gene loss and intensified selection.</title>
        <authorList>
            <person name="Ward C.M."/>
            <person name="Onetto C.A."/>
            <person name="Borneman A.R."/>
        </authorList>
    </citation>
    <scope>NUCLEOTIDE SEQUENCE [LARGE SCALE GENOMIC DNA]</scope>
    <source>
        <strain evidence="4">AWRI1</strain>
        <tissue evidence="4">Single Adult Female</tissue>
    </source>
</reference>
<feature type="compositionally biased region" description="Basic and acidic residues" evidence="1">
    <location>
        <begin position="645"/>
        <end position="654"/>
    </location>
</feature>
<dbReference type="CDD" id="cd11439">
    <property type="entry name" value="bHLH-PAS_SRC"/>
    <property type="match status" value="1"/>
</dbReference>
<proteinExistence type="predicted"/>
<feature type="compositionally biased region" description="Low complexity" evidence="1">
    <location>
        <begin position="1376"/>
        <end position="1388"/>
    </location>
</feature>
<evidence type="ECO:0000256" key="1">
    <source>
        <dbReference type="SAM" id="MobiDB-lite"/>
    </source>
</evidence>
<dbReference type="CDD" id="cd00130">
    <property type="entry name" value="PAS"/>
    <property type="match status" value="1"/>
</dbReference>
<keyword evidence="5" id="KW-1185">Reference proteome</keyword>
<accession>A0AAN9TEJ5</accession>
<dbReference type="Pfam" id="PF14598">
    <property type="entry name" value="PAS_11"/>
    <property type="match status" value="1"/>
</dbReference>
<dbReference type="Gene3D" id="3.30.450.20">
    <property type="entry name" value="PAS domain"/>
    <property type="match status" value="2"/>
</dbReference>
<dbReference type="GO" id="GO:0045944">
    <property type="term" value="P:positive regulation of transcription by RNA polymerase II"/>
    <property type="evidence" value="ECO:0007669"/>
    <property type="project" value="TreeGrafter"/>
</dbReference>
<feature type="compositionally biased region" description="Low complexity" evidence="1">
    <location>
        <begin position="699"/>
        <end position="713"/>
    </location>
</feature>
<evidence type="ECO:0000313" key="4">
    <source>
        <dbReference type="EMBL" id="KAK7580428.1"/>
    </source>
</evidence>
<dbReference type="InterPro" id="IPR056193">
    <property type="entry name" value="bHLH_NCOA1-3"/>
</dbReference>
<feature type="compositionally biased region" description="Polar residues" evidence="1">
    <location>
        <begin position="203"/>
        <end position="221"/>
    </location>
</feature>
<feature type="compositionally biased region" description="Polar residues" evidence="1">
    <location>
        <begin position="777"/>
        <end position="789"/>
    </location>
</feature>
<feature type="region of interest" description="Disordered" evidence="1">
    <location>
        <begin position="1058"/>
        <end position="1342"/>
    </location>
</feature>
<feature type="region of interest" description="Disordered" evidence="1">
    <location>
        <begin position="199"/>
        <end position="221"/>
    </location>
</feature>
<feature type="domain" description="PAS" evidence="2">
    <location>
        <begin position="232"/>
        <end position="296"/>
    </location>
</feature>
<feature type="region of interest" description="Disordered" evidence="1">
    <location>
        <begin position="59"/>
        <end position="113"/>
    </location>
</feature>
<evidence type="ECO:0000259" key="2">
    <source>
        <dbReference type="PROSITE" id="PS50112"/>
    </source>
</evidence>
<feature type="compositionally biased region" description="Basic and acidic residues" evidence="1">
    <location>
        <begin position="662"/>
        <end position="677"/>
    </location>
</feature>
<sequence length="1676" mass="183411">MDSVEACARWHTLGSPFLLDVASFCRSGAMPLCRCFRLSSLTYSRASAQGVYTNELGGEGSSSGGGCGGGGGSSGGSRSSSFVLRRTFTSASSGGSRFPSILRSRSQARRPPPPAKVWVCGALELSNVNKCLNEKRRRQQENIFIEELAELISVSFSDMNSLAVKPDKCAILQETVHQIRNIKQQQQQQQELQQQQQNQQNQSVVSTDDIQQGEVSSSKPTGLSNEIFGPLLLEALEGFAFLLNHEGKVDYVTDNVSQFIKFTKDEILGKSIYSIIHPNDHGKFSSCLLPTSISNRNQGGSGGGSSQQPKNRSFNCSMLMKSGDDFDESVADNKERDYEEVQISSTLVKGDSSSNGSGEVTSESLEMGPGLICVARRIPSTEKHLSAPFEQFSMKLDTRGKIIGIDTSGTSIYTSYIDKKLIGELVQSLCHHQDLQKLNIHLKNTLKNETDISSIFRFKLAPDKFISVQTKSRLFPTTESSPSSEDFIMTTYSIIEDREVCQMIESRLPHTQLNPSSSSHGSGPGGPYLNGLNGRPSTVTTPDNSNPLSMNSSTDYQSYPLAPDMYEPDFFPNNPYEIEDRPTWSDRPDSRHSLASVASPANPFSHTSPMTNPPSTPFTSALPFSPVDKDTKDGHQDSIVSDMKPNGDKGDRLRFLLTVSNSEKEQDANHRSIEDYRGTQQDESMEVGEAGPSPGQQRKSVTPTTPNSSSSSNLMLLSLLNKKPETENDFVSKMIMHSTNEEKHQNTMENDMHSHNQSRMLLTEAENGLMRDVNFPFNASSPTNGSNSTMRKRHSEDGDDGSIPSKRVPAPLESIPPPIPASNRSNLQEKNKMLASLLAKEPSTPPQTTVLPTSLIYATPQDRLSRVLSSITMSARGPSPAVGSASVQLPQPNQLRVVTPRQVTPNSINTSAPFLNDLLLGMHSPQQQLHQLHSQQIQRQIKMTNSTNSHGSNGNNNMMHYDAEVSIYDDDKQLHEILEYIVENSVNENLDSGEAGSNSSEITVVSSNVTANHLIDNSSNAEKVATINAITRSFMQVEQNTRINNRLPGLPQQVVLQQHQQLPMQQQQIQSPINQSSQQFQHPPPTYQQRPNRMPMHPNVARMPARPPVPQYPHASSNAQYQQSPKYLAREQKRLIQQQQQQEFSQVSNATVNSSSNTNLQNINLSAVPPPNVSLQPRTNNLPSESPNAQQLSPGGNAAFGSPLLPAPQISPSQRQQPAYSPLGTNHSQQSFQSLNGSFNGATTQHSPQPQGARLSPSGGIPSFQPQLSPRISQAQTSYATTVMTSQGAQQVQPQNAWPSPQHQPPPQSQQQQQVQQSQQQHQQQQQLVNSRLNMQQQQQQQQQNAMLEARLSGGGVYAANQRTATVAATAGMFTQQPQKSQQGQSPQMRGLTSPGARQSPFPADISPTTATSYNTVASQQYRMPRSMNVTSSAATMATAQVPGGNNCIRSYSNMGSLSLKDNSQNTSPNPPPFYTHQPMVCQHHGDTSPYGYLNQSLPVYDERSRLSHSSGPHNASNNNTNNSEYVRNSLRALVDSRQQSVPLQVQSNQPMDLESLGLSFEMPQHGQYSRAVLHANSMLASAYFRINHAIMSASMSSNLCIFVMLRSMSTENDPQRWGNLSGDGSEGSPSTGLPGRPSLDDVMRSNIGGNPNSMNSMGSVSGGEKSSLLQKLLSE</sequence>
<feature type="compositionally biased region" description="Low complexity" evidence="1">
    <location>
        <begin position="1646"/>
        <end position="1676"/>
    </location>
</feature>
<dbReference type="PROSITE" id="PS50112">
    <property type="entry name" value="PAS"/>
    <property type="match status" value="1"/>
</dbReference>
<dbReference type="Gene3D" id="4.10.280.10">
    <property type="entry name" value="Helix-loop-helix DNA-binding domain"/>
    <property type="match status" value="1"/>
</dbReference>
<feature type="region of interest" description="Disordered" evidence="1">
    <location>
        <begin position="510"/>
        <end position="713"/>
    </location>
</feature>
<evidence type="ECO:0008006" key="6">
    <source>
        <dbReference type="Google" id="ProtNLM"/>
    </source>
</evidence>
<feature type="domain" description="BHLH" evidence="3">
    <location>
        <begin position="125"/>
        <end position="182"/>
    </location>
</feature>
<dbReference type="GO" id="GO:0032870">
    <property type="term" value="P:cellular response to hormone stimulus"/>
    <property type="evidence" value="ECO:0007669"/>
    <property type="project" value="TreeGrafter"/>
</dbReference>
<gene>
    <name evidence="4" type="ORF">V9T40_001057</name>
</gene>
<feature type="compositionally biased region" description="Low complexity" evidence="1">
    <location>
        <begin position="1058"/>
        <end position="1081"/>
    </location>
</feature>
<dbReference type="SUPFAM" id="SSF47459">
    <property type="entry name" value="HLH, helix-loop-helix DNA-binding domain"/>
    <property type="match status" value="1"/>
</dbReference>
<feature type="region of interest" description="Disordered" evidence="1">
    <location>
        <begin position="1503"/>
        <end position="1524"/>
    </location>
</feature>
<dbReference type="PANTHER" id="PTHR10684">
    <property type="entry name" value="NUCLEAR RECEPTOR COACTIVATOR"/>
    <property type="match status" value="1"/>
</dbReference>
<dbReference type="PROSITE" id="PS50888">
    <property type="entry name" value="BHLH"/>
    <property type="match status" value="1"/>
</dbReference>
<protein>
    <recommendedName>
        <fullName evidence="6">Nuclear receptor coactivator 2</fullName>
    </recommendedName>
</protein>
<dbReference type="Proteomes" id="UP001367676">
    <property type="component" value="Unassembled WGS sequence"/>
</dbReference>
<dbReference type="InterPro" id="IPR011598">
    <property type="entry name" value="bHLH_dom"/>
</dbReference>
<feature type="compositionally biased region" description="Low complexity" evidence="1">
    <location>
        <begin position="1309"/>
        <end position="1327"/>
    </location>
</feature>
<name>A0AAN9TEJ5_9HEMI</name>
<dbReference type="GO" id="GO:0005634">
    <property type="term" value="C:nucleus"/>
    <property type="evidence" value="ECO:0007669"/>
    <property type="project" value="InterPro"/>
</dbReference>
<comment type="caution">
    <text evidence="4">The sequence shown here is derived from an EMBL/GenBank/DDBJ whole genome shotgun (WGS) entry which is preliminary data.</text>
</comment>
<dbReference type="GO" id="GO:0046983">
    <property type="term" value="F:protein dimerization activity"/>
    <property type="evidence" value="ECO:0007669"/>
    <property type="project" value="InterPro"/>
</dbReference>
<dbReference type="InterPro" id="IPR000014">
    <property type="entry name" value="PAS"/>
</dbReference>
<feature type="compositionally biased region" description="Low complexity" evidence="1">
    <location>
        <begin position="1137"/>
        <end position="1159"/>
    </location>
</feature>
<feature type="compositionally biased region" description="Polar residues" evidence="1">
    <location>
        <begin position="1264"/>
        <end position="1298"/>
    </location>
</feature>
<feature type="compositionally biased region" description="Basic and acidic residues" evidence="1">
    <location>
        <begin position="627"/>
        <end position="636"/>
    </location>
</feature>
<dbReference type="GO" id="GO:0003713">
    <property type="term" value="F:transcription coactivator activity"/>
    <property type="evidence" value="ECO:0007669"/>
    <property type="project" value="InterPro"/>
</dbReference>
<feature type="compositionally biased region" description="Gly residues" evidence="1">
    <location>
        <begin position="59"/>
        <end position="75"/>
    </location>
</feature>
<dbReference type="InterPro" id="IPR036638">
    <property type="entry name" value="HLH_DNA-bd_sf"/>
</dbReference>
<feature type="region of interest" description="Disordered" evidence="1">
    <location>
        <begin position="1375"/>
        <end position="1410"/>
    </location>
</feature>
<dbReference type="SMART" id="SM00353">
    <property type="entry name" value="HLH"/>
    <property type="match status" value="1"/>
</dbReference>
<evidence type="ECO:0000259" key="3">
    <source>
        <dbReference type="PROSITE" id="PS50888"/>
    </source>
</evidence>
<dbReference type="SUPFAM" id="SSF55785">
    <property type="entry name" value="PYP-like sensor domain (PAS domain)"/>
    <property type="match status" value="2"/>
</dbReference>